<keyword evidence="5 7" id="KW-0949">S-adenosyl-L-methionine</keyword>
<proteinExistence type="inferred from homology"/>
<dbReference type="AlphaFoldDB" id="A0A194AKJ2"/>
<feature type="binding site" evidence="7 8">
    <location>
        <position position="20"/>
    </location>
    <ligand>
        <name>S-adenosyl-L-methionine</name>
        <dbReference type="ChEBI" id="CHEBI:59789"/>
    </ligand>
</feature>
<dbReference type="NCBIfam" id="TIGR00755">
    <property type="entry name" value="ksgA"/>
    <property type="match status" value="1"/>
</dbReference>
<organism evidence="10 11">
    <name type="scientific">Desulfoplanes formicivorans</name>
    <dbReference type="NCBI Taxonomy" id="1592317"/>
    <lineage>
        <taxon>Bacteria</taxon>
        <taxon>Pseudomonadati</taxon>
        <taxon>Thermodesulfobacteriota</taxon>
        <taxon>Desulfovibrionia</taxon>
        <taxon>Desulfovibrionales</taxon>
        <taxon>Desulfoplanaceae</taxon>
        <taxon>Desulfoplanes</taxon>
    </lineage>
</organism>
<dbReference type="SMART" id="SM00650">
    <property type="entry name" value="rADc"/>
    <property type="match status" value="1"/>
</dbReference>
<dbReference type="PROSITE" id="PS51689">
    <property type="entry name" value="SAM_RNA_A_N6_MT"/>
    <property type="match status" value="1"/>
</dbReference>
<dbReference type="PANTHER" id="PTHR11727:SF7">
    <property type="entry name" value="DIMETHYLADENOSINE TRANSFERASE-RELATED"/>
    <property type="match status" value="1"/>
</dbReference>
<dbReference type="STRING" id="1592317.DPF_2300"/>
<evidence type="ECO:0000256" key="1">
    <source>
        <dbReference type="ARBA" id="ARBA00022490"/>
    </source>
</evidence>
<dbReference type="InterPro" id="IPR023165">
    <property type="entry name" value="rRNA_Ade_diMease-like_C"/>
</dbReference>
<keyword evidence="4 7" id="KW-0808">Transferase</keyword>
<comment type="catalytic activity">
    <reaction evidence="7">
        <text>adenosine(1518)/adenosine(1519) in 16S rRNA + 4 S-adenosyl-L-methionine = N(6)-dimethyladenosine(1518)/N(6)-dimethyladenosine(1519) in 16S rRNA + 4 S-adenosyl-L-homocysteine + 4 H(+)</text>
        <dbReference type="Rhea" id="RHEA:19609"/>
        <dbReference type="Rhea" id="RHEA-COMP:10232"/>
        <dbReference type="Rhea" id="RHEA-COMP:10233"/>
        <dbReference type="ChEBI" id="CHEBI:15378"/>
        <dbReference type="ChEBI" id="CHEBI:57856"/>
        <dbReference type="ChEBI" id="CHEBI:59789"/>
        <dbReference type="ChEBI" id="CHEBI:74411"/>
        <dbReference type="ChEBI" id="CHEBI:74493"/>
        <dbReference type="EC" id="2.1.1.182"/>
    </reaction>
</comment>
<evidence type="ECO:0000313" key="10">
    <source>
        <dbReference type="EMBL" id="GAU09571.1"/>
    </source>
</evidence>
<sequence length="261" mass="29172">MTFGHAGAGTHRPKKSLGQNFLVDGNVIRKIVDQLAIEAGDTVFEIGPGRGALTRVLAQKAQRLFVLEKDRDLVYALKAQLPDLGCILGDGLDFVWETIGALPSLKVVGNLPYNVASPIMWEVFSRVCPFTSCCFMVQKEVALRLTARPGSKTYGGLSVWVQTFAVPRILFHVSPSCFYPRPKVDSTVVGFKQRPFPAVDHAKLAQTIHLLFQKRRKQLGNILKHVWSEQLEAWLEHEGIDRRARPESLTPEQFVTLTHCL</sequence>
<dbReference type="RefSeq" id="WP_069859839.1">
    <property type="nucleotide sequence ID" value="NZ_BDFE01000020.1"/>
</dbReference>
<dbReference type="InterPro" id="IPR001737">
    <property type="entry name" value="KsgA/Erm"/>
</dbReference>
<accession>A0A194AKJ2</accession>
<protein>
    <recommendedName>
        <fullName evidence="7">Ribosomal RNA small subunit methyltransferase A</fullName>
        <ecNumber evidence="7">2.1.1.182</ecNumber>
    </recommendedName>
    <alternativeName>
        <fullName evidence="7">16S rRNA (adenine(1518)-N(6)/adenine(1519)-N(6))-dimethyltransferase</fullName>
    </alternativeName>
    <alternativeName>
        <fullName evidence="7">16S rRNA dimethyladenosine transferase</fullName>
    </alternativeName>
    <alternativeName>
        <fullName evidence="7">16S rRNA dimethylase</fullName>
    </alternativeName>
    <alternativeName>
        <fullName evidence="7">S-adenosylmethionine-6-N', N'-adenosyl(rRNA) dimethyltransferase</fullName>
    </alternativeName>
</protein>
<feature type="domain" description="Ribosomal RNA adenine methylase transferase N-terminal" evidence="9">
    <location>
        <begin position="27"/>
        <end position="195"/>
    </location>
</feature>
<keyword evidence="6 7" id="KW-0694">RNA-binding</keyword>
<dbReference type="GO" id="GO:0005829">
    <property type="term" value="C:cytosol"/>
    <property type="evidence" value="ECO:0007669"/>
    <property type="project" value="TreeGrafter"/>
</dbReference>
<keyword evidence="2 7" id="KW-0698">rRNA processing</keyword>
<keyword evidence="1 7" id="KW-0963">Cytoplasm</keyword>
<name>A0A194AKJ2_9BACT</name>
<dbReference type="InterPro" id="IPR029063">
    <property type="entry name" value="SAM-dependent_MTases_sf"/>
</dbReference>
<feature type="binding site" evidence="7 8">
    <location>
        <position position="90"/>
    </location>
    <ligand>
        <name>S-adenosyl-L-methionine</name>
        <dbReference type="ChEBI" id="CHEBI:59789"/>
    </ligand>
</feature>
<dbReference type="HAMAP" id="MF_00607">
    <property type="entry name" value="16SrRNA_methyltr_A"/>
    <property type="match status" value="1"/>
</dbReference>
<feature type="binding site" evidence="7 8">
    <location>
        <position position="47"/>
    </location>
    <ligand>
        <name>S-adenosyl-L-methionine</name>
        <dbReference type="ChEBI" id="CHEBI:59789"/>
    </ligand>
</feature>
<dbReference type="Pfam" id="PF00398">
    <property type="entry name" value="RrnaAD"/>
    <property type="match status" value="1"/>
</dbReference>
<evidence type="ECO:0000256" key="6">
    <source>
        <dbReference type="ARBA" id="ARBA00022884"/>
    </source>
</evidence>
<feature type="binding site" evidence="7 8">
    <location>
        <position position="68"/>
    </location>
    <ligand>
        <name>S-adenosyl-L-methionine</name>
        <dbReference type="ChEBI" id="CHEBI:59789"/>
    </ligand>
</feature>
<keyword evidence="11" id="KW-1185">Reference proteome</keyword>
<dbReference type="GO" id="GO:0052908">
    <property type="term" value="F:16S rRNA (adenine(1518)-N(6)/adenine(1519)-N(6))-dimethyltransferase activity"/>
    <property type="evidence" value="ECO:0007669"/>
    <property type="project" value="UniProtKB-EC"/>
</dbReference>
<dbReference type="EC" id="2.1.1.182" evidence="7"/>
<reference evidence="11" key="1">
    <citation type="submission" date="2016-06" db="EMBL/GenBank/DDBJ databases">
        <title>Draft genome sequence of Desulfoplanes formicivorans strain Pf12B.</title>
        <authorList>
            <person name="Watanabe M."/>
            <person name="Kojima H."/>
            <person name="Fukui M."/>
        </authorList>
    </citation>
    <scope>NUCLEOTIDE SEQUENCE [LARGE SCALE GENOMIC DNA]</scope>
    <source>
        <strain evidence="11">Pf12B</strain>
    </source>
</reference>
<dbReference type="Gene3D" id="3.40.50.150">
    <property type="entry name" value="Vaccinia Virus protein VP39"/>
    <property type="match status" value="1"/>
</dbReference>
<keyword evidence="3 7" id="KW-0489">Methyltransferase</keyword>
<evidence type="ECO:0000256" key="7">
    <source>
        <dbReference type="HAMAP-Rule" id="MF_00607"/>
    </source>
</evidence>
<comment type="caution">
    <text evidence="10">The sequence shown here is derived from an EMBL/GenBank/DDBJ whole genome shotgun (WGS) entry which is preliminary data.</text>
</comment>
<evidence type="ECO:0000256" key="2">
    <source>
        <dbReference type="ARBA" id="ARBA00022552"/>
    </source>
</evidence>
<dbReference type="PANTHER" id="PTHR11727">
    <property type="entry name" value="DIMETHYLADENOSINE TRANSFERASE"/>
    <property type="match status" value="1"/>
</dbReference>
<dbReference type="SUPFAM" id="SSF53335">
    <property type="entry name" value="S-adenosyl-L-methionine-dependent methyltransferases"/>
    <property type="match status" value="1"/>
</dbReference>
<evidence type="ECO:0000256" key="4">
    <source>
        <dbReference type="ARBA" id="ARBA00022679"/>
    </source>
</evidence>
<gene>
    <name evidence="7" type="primary">rsmA</name>
    <name evidence="7" type="synonym">ksgA</name>
    <name evidence="10" type="ORF">DPF_2300</name>
</gene>
<evidence type="ECO:0000256" key="3">
    <source>
        <dbReference type="ARBA" id="ARBA00022603"/>
    </source>
</evidence>
<dbReference type="InterPro" id="IPR020598">
    <property type="entry name" value="rRNA_Ade_methylase_Trfase_N"/>
</dbReference>
<dbReference type="InterPro" id="IPR020596">
    <property type="entry name" value="rRNA_Ade_Mease_Trfase_CS"/>
</dbReference>
<dbReference type="GO" id="GO:0003723">
    <property type="term" value="F:RNA binding"/>
    <property type="evidence" value="ECO:0007669"/>
    <property type="project" value="UniProtKB-UniRule"/>
</dbReference>
<feature type="binding site" evidence="7 8">
    <location>
        <position position="110"/>
    </location>
    <ligand>
        <name>S-adenosyl-L-methionine</name>
        <dbReference type="ChEBI" id="CHEBI:59789"/>
    </ligand>
</feature>
<dbReference type="Gene3D" id="1.10.8.100">
    <property type="entry name" value="Ribosomal RNA adenine dimethylase-like, domain 2"/>
    <property type="match status" value="1"/>
</dbReference>
<evidence type="ECO:0000313" key="11">
    <source>
        <dbReference type="Proteomes" id="UP000095200"/>
    </source>
</evidence>
<evidence type="ECO:0000256" key="8">
    <source>
        <dbReference type="PROSITE-ProRule" id="PRU01026"/>
    </source>
</evidence>
<comment type="function">
    <text evidence="7">Specifically dimethylates two adjacent adenosines (A1518 and A1519) in the loop of a conserved hairpin near the 3'-end of 16S rRNA in the 30S particle. May play a critical role in biogenesis of 30S subunits.</text>
</comment>
<evidence type="ECO:0000259" key="9">
    <source>
        <dbReference type="SMART" id="SM00650"/>
    </source>
</evidence>
<dbReference type="InterPro" id="IPR011530">
    <property type="entry name" value="rRNA_adenine_dimethylase"/>
</dbReference>
<comment type="similarity">
    <text evidence="7">Belongs to the class I-like SAM-binding methyltransferase superfamily. rRNA adenine N(6)-methyltransferase family. RsmA subfamily.</text>
</comment>
<comment type="subcellular location">
    <subcellularLocation>
        <location evidence="7">Cytoplasm</location>
    </subcellularLocation>
</comment>
<evidence type="ECO:0000256" key="5">
    <source>
        <dbReference type="ARBA" id="ARBA00022691"/>
    </source>
</evidence>
<feature type="binding site" evidence="7 8">
    <location>
        <position position="22"/>
    </location>
    <ligand>
        <name>S-adenosyl-L-methionine</name>
        <dbReference type="ChEBI" id="CHEBI:59789"/>
    </ligand>
</feature>
<dbReference type="PROSITE" id="PS01131">
    <property type="entry name" value="RRNA_A_DIMETH"/>
    <property type="match status" value="1"/>
</dbReference>
<dbReference type="Proteomes" id="UP000095200">
    <property type="component" value="Unassembled WGS sequence"/>
</dbReference>
<dbReference type="OrthoDB" id="9814755at2"/>
<dbReference type="EMBL" id="BDFE01000020">
    <property type="protein sequence ID" value="GAU09571.1"/>
    <property type="molecule type" value="Genomic_DNA"/>
</dbReference>